<dbReference type="GO" id="GO:0005737">
    <property type="term" value="C:cytoplasm"/>
    <property type="evidence" value="ECO:0000318"/>
    <property type="project" value="GO_Central"/>
</dbReference>
<dbReference type="InterPro" id="IPR051363">
    <property type="entry name" value="RLR_Helicase"/>
</dbReference>
<proteinExistence type="predicted"/>
<dbReference type="InParanoid" id="M1ABS3"/>
<organism evidence="2 3">
    <name type="scientific">Solanum tuberosum</name>
    <name type="common">Potato</name>
    <dbReference type="NCBI Taxonomy" id="4113"/>
    <lineage>
        <taxon>Eukaryota</taxon>
        <taxon>Viridiplantae</taxon>
        <taxon>Streptophyta</taxon>
        <taxon>Embryophyta</taxon>
        <taxon>Tracheophyta</taxon>
        <taxon>Spermatophyta</taxon>
        <taxon>Magnoliopsida</taxon>
        <taxon>eudicotyledons</taxon>
        <taxon>Gunneridae</taxon>
        <taxon>Pentapetalae</taxon>
        <taxon>asterids</taxon>
        <taxon>lamiids</taxon>
        <taxon>Solanales</taxon>
        <taxon>Solanaceae</taxon>
        <taxon>Solanoideae</taxon>
        <taxon>Solaneae</taxon>
        <taxon>Solanum</taxon>
    </lineage>
</organism>
<dbReference type="Gene3D" id="3.40.50.300">
    <property type="entry name" value="P-loop containing nucleotide triphosphate hydrolases"/>
    <property type="match status" value="2"/>
</dbReference>
<dbReference type="OMA" id="QHYENEF"/>
<dbReference type="Pfam" id="PF00271">
    <property type="entry name" value="Helicase_C"/>
    <property type="match status" value="1"/>
</dbReference>
<evidence type="ECO:0000313" key="2">
    <source>
        <dbReference type="EnsemblPlants" id="PGSC0003DMT400019213"/>
    </source>
</evidence>
<sequence length="404" mass="46060">MSMVRVNDVVCGNQQLSVDPLPFARRSYAYRLRKLSPYIAVFLVPTVVPVSQQGDALMMHTNLKVRTYWGEIGVDLWDAATWKHQVDGHEVVAMTPAILLSALRHNFLQIDMIKVIMFDECHNARGKHPYASIMMVYTYSSEAVLAEYIPFSNPNLKIYKRVDIPSTLSKSLAHDMESMNVRFQNQMSYKSAGYAKRRLSKLYSAFLFCLSEMGVWLAFKAVEFLSQEETDFFSWGELDVCAQTIIRYFSLDASKVFSACLPSGVTVSNTHFIHVFDFFMLSVSLTHSLSLRCKHRDLKDLRCIIFVERIITAIVLRSLLNELLPELSGWRTEYTAGHASVVQSQSRKIQNKIVKEFRKGVENIIVATSILEEGLDVQSCNLVIRFDPSATVCNYIQSRGRARM</sequence>
<dbReference type="InterPro" id="IPR001650">
    <property type="entry name" value="Helicase_C-like"/>
</dbReference>
<dbReference type="InterPro" id="IPR027417">
    <property type="entry name" value="P-loop_NTPase"/>
</dbReference>
<feature type="domain" description="Helicase C-terminal" evidence="1">
    <location>
        <begin position="290"/>
        <end position="404"/>
    </location>
</feature>
<dbReference type="PaxDb" id="4113-PGSC0003DMT400019213"/>
<accession>M1ABS3</accession>
<dbReference type="PROSITE" id="PS51194">
    <property type="entry name" value="HELICASE_CTER"/>
    <property type="match status" value="1"/>
</dbReference>
<dbReference type="PANTHER" id="PTHR14074">
    <property type="entry name" value="HELICASE WITH DEATH DOMAIN-RELATED"/>
    <property type="match status" value="1"/>
</dbReference>
<protein>
    <submittedName>
        <fullName evidence="2">Dicer</fullName>
    </submittedName>
</protein>
<evidence type="ECO:0000313" key="3">
    <source>
        <dbReference type="Proteomes" id="UP000011115"/>
    </source>
</evidence>
<dbReference type="EnsemblPlants" id="PGSC0003DMT400019213">
    <property type="protein sequence ID" value="PGSC0003DMT400019213"/>
    <property type="gene ID" value="PGSC0003DMG400007430"/>
</dbReference>
<dbReference type="STRING" id="4113.M1ABS3"/>
<dbReference type="PANTHER" id="PTHR14074:SF16">
    <property type="entry name" value="ANTIVIRAL INNATE IMMUNE RESPONSE RECEPTOR RIG-I"/>
    <property type="match status" value="1"/>
</dbReference>
<name>M1ABS3_SOLTU</name>
<reference evidence="2" key="2">
    <citation type="submission" date="2015-06" db="UniProtKB">
        <authorList>
            <consortium name="EnsemblPlants"/>
        </authorList>
    </citation>
    <scope>IDENTIFICATION</scope>
    <source>
        <strain evidence="2">DM1-3 516 R44</strain>
    </source>
</reference>
<keyword evidence="3" id="KW-1185">Reference proteome</keyword>
<dbReference type="HOGENOM" id="CLU_682256_0_0_1"/>
<dbReference type="Gramene" id="PGSC0003DMT400019213">
    <property type="protein sequence ID" value="PGSC0003DMT400019213"/>
    <property type="gene ID" value="PGSC0003DMG400007430"/>
</dbReference>
<dbReference type="SMART" id="SM00490">
    <property type="entry name" value="HELICc"/>
    <property type="match status" value="1"/>
</dbReference>
<dbReference type="SMR" id="M1ABS3"/>
<dbReference type="Proteomes" id="UP000011115">
    <property type="component" value="Unassembled WGS sequence"/>
</dbReference>
<dbReference type="AlphaFoldDB" id="M1ABS3"/>
<evidence type="ECO:0000259" key="1">
    <source>
        <dbReference type="PROSITE" id="PS51194"/>
    </source>
</evidence>
<reference evidence="3" key="1">
    <citation type="journal article" date="2011" name="Nature">
        <title>Genome sequence and analysis of the tuber crop potato.</title>
        <authorList>
            <consortium name="The Potato Genome Sequencing Consortium"/>
        </authorList>
    </citation>
    <scope>NUCLEOTIDE SEQUENCE [LARGE SCALE GENOMIC DNA]</scope>
    <source>
        <strain evidence="3">cv. DM1-3 516 R44</strain>
    </source>
</reference>
<dbReference type="SUPFAM" id="SSF52540">
    <property type="entry name" value="P-loop containing nucleoside triphosphate hydrolases"/>
    <property type="match status" value="1"/>
</dbReference>
<dbReference type="eggNOG" id="KOG0701">
    <property type="taxonomic scope" value="Eukaryota"/>
</dbReference>